<keyword evidence="3" id="KW-1185">Reference proteome</keyword>
<protein>
    <submittedName>
        <fullName evidence="2">Uncharacterized protein</fullName>
    </submittedName>
</protein>
<evidence type="ECO:0000256" key="1">
    <source>
        <dbReference type="SAM" id="MobiDB-lite"/>
    </source>
</evidence>
<proteinExistence type="predicted"/>
<sequence>MSTLAAMTAQPVDPAPEQPHDPGYDPAAIFRLLPDRYRGEFRADYDAALEAAHDFAEFARIREVLQQWRLRAMAYARPGYDEAVRDALEGRDDKFFGADQVPGWAGKL</sequence>
<dbReference type="InterPro" id="IPR046214">
    <property type="entry name" value="DUF6247"/>
</dbReference>
<dbReference type="Proteomes" id="UP001500683">
    <property type="component" value="Unassembled WGS sequence"/>
</dbReference>
<dbReference type="EMBL" id="BAAAZG010000047">
    <property type="protein sequence ID" value="GAA4091704.1"/>
    <property type="molecule type" value="Genomic_DNA"/>
</dbReference>
<name>A0ABP7WLL9_9ACTN</name>
<evidence type="ECO:0000313" key="2">
    <source>
        <dbReference type="EMBL" id="GAA4091704.1"/>
    </source>
</evidence>
<dbReference type="Pfam" id="PF19760">
    <property type="entry name" value="DUF6247"/>
    <property type="match status" value="1"/>
</dbReference>
<accession>A0ABP7WLL9</accession>
<evidence type="ECO:0000313" key="3">
    <source>
        <dbReference type="Proteomes" id="UP001500683"/>
    </source>
</evidence>
<feature type="region of interest" description="Disordered" evidence="1">
    <location>
        <begin position="1"/>
        <end position="24"/>
    </location>
</feature>
<organism evidence="2 3">
    <name type="scientific">Actinomadura miaoliensis</name>
    <dbReference type="NCBI Taxonomy" id="430685"/>
    <lineage>
        <taxon>Bacteria</taxon>
        <taxon>Bacillati</taxon>
        <taxon>Actinomycetota</taxon>
        <taxon>Actinomycetes</taxon>
        <taxon>Streptosporangiales</taxon>
        <taxon>Thermomonosporaceae</taxon>
        <taxon>Actinomadura</taxon>
    </lineage>
</organism>
<reference evidence="3" key="1">
    <citation type="journal article" date="2019" name="Int. J. Syst. Evol. Microbiol.">
        <title>The Global Catalogue of Microorganisms (GCM) 10K type strain sequencing project: providing services to taxonomists for standard genome sequencing and annotation.</title>
        <authorList>
            <consortium name="The Broad Institute Genomics Platform"/>
            <consortium name="The Broad Institute Genome Sequencing Center for Infectious Disease"/>
            <person name="Wu L."/>
            <person name="Ma J."/>
        </authorList>
    </citation>
    <scope>NUCLEOTIDE SEQUENCE [LARGE SCALE GENOMIC DNA]</scope>
    <source>
        <strain evidence="3">JCM 16702</strain>
    </source>
</reference>
<comment type="caution">
    <text evidence="2">The sequence shown here is derived from an EMBL/GenBank/DDBJ whole genome shotgun (WGS) entry which is preliminary data.</text>
</comment>
<gene>
    <name evidence="2" type="ORF">GCM10022214_61200</name>
</gene>